<dbReference type="Gene3D" id="1.20.120.550">
    <property type="entry name" value="Membrane associated eicosanoid/glutathione metabolism-like domain"/>
    <property type="match status" value="1"/>
</dbReference>
<evidence type="ECO:0000313" key="6">
    <source>
        <dbReference type="EMBL" id="AMO70140.1"/>
    </source>
</evidence>
<dbReference type="AlphaFoldDB" id="A0A127MA90"/>
<dbReference type="EMBL" id="CP014544">
    <property type="protein sequence ID" value="AMO70140.1"/>
    <property type="molecule type" value="Genomic_DNA"/>
</dbReference>
<reference evidence="6 7" key="1">
    <citation type="submission" date="2015-12" db="EMBL/GenBank/DDBJ databases">
        <authorList>
            <person name="Shamseldin A."/>
            <person name="Moawad H."/>
            <person name="Abd El-Rahim W.M."/>
            <person name="Sadowsky M.J."/>
        </authorList>
    </citation>
    <scope>NUCLEOTIDE SEQUENCE [LARGE SCALE GENOMIC DNA]</scope>
    <source>
        <strain evidence="6 7">SM2</strain>
    </source>
</reference>
<feature type="transmembrane region" description="Helical" evidence="5">
    <location>
        <begin position="6"/>
        <end position="25"/>
    </location>
</feature>
<accession>A0A127MA90</accession>
<dbReference type="RefSeq" id="WP_008252980.1">
    <property type="nucleotide sequence ID" value="NZ_CP014544.1"/>
</dbReference>
<protein>
    <recommendedName>
        <fullName evidence="8">MAPEG family protein</fullName>
    </recommendedName>
</protein>
<name>A0A127MA90_9GAMM</name>
<evidence type="ECO:0000256" key="1">
    <source>
        <dbReference type="ARBA" id="ARBA00004370"/>
    </source>
</evidence>
<dbReference type="GO" id="GO:0016020">
    <property type="term" value="C:membrane"/>
    <property type="evidence" value="ECO:0007669"/>
    <property type="project" value="UniProtKB-SubCell"/>
</dbReference>
<organism evidence="6 7">
    <name type="scientific">Zhongshania aliphaticivorans</name>
    <dbReference type="NCBI Taxonomy" id="1470434"/>
    <lineage>
        <taxon>Bacteria</taxon>
        <taxon>Pseudomonadati</taxon>
        <taxon>Pseudomonadota</taxon>
        <taxon>Gammaproteobacteria</taxon>
        <taxon>Cellvibrionales</taxon>
        <taxon>Spongiibacteraceae</taxon>
        <taxon>Zhongshania</taxon>
    </lineage>
</organism>
<evidence type="ECO:0000256" key="2">
    <source>
        <dbReference type="ARBA" id="ARBA00022692"/>
    </source>
</evidence>
<keyword evidence="2 5" id="KW-0812">Transmembrane</keyword>
<dbReference type="InterPro" id="IPR023352">
    <property type="entry name" value="MAPEG-like_dom_sf"/>
</dbReference>
<dbReference type="InterPro" id="IPR001129">
    <property type="entry name" value="Membr-assoc_MAPEG"/>
</dbReference>
<sequence>MNIALMCIGLLGALCIGMGIAVTVNRIKQKQGFGCPTDPKDTLHKYIRAHANTIEFAPVLMVLMYILSQSQMAGWVLWSIILATLCRFILVAGLIFPRTMSRPNPIRQIGAGGTYIFGLALCVAVLQLAAG</sequence>
<evidence type="ECO:0000313" key="7">
    <source>
        <dbReference type="Proteomes" id="UP000074119"/>
    </source>
</evidence>
<gene>
    <name evidence="6" type="ORF">AZF00_18330</name>
</gene>
<dbReference type="Proteomes" id="UP000074119">
    <property type="component" value="Chromosome"/>
</dbReference>
<dbReference type="SUPFAM" id="SSF161084">
    <property type="entry name" value="MAPEG domain-like"/>
    <property type="match status" value="1"/>
</dbReference>
<feature type="transmembrane region" description="Helical" evidence="5">
    <location>
        <begin position="109"/>
        <end position="130"/>
    </location>
</feature>
<proteinExistence type="predicted"/>
<evidence type="ECO:0000256" key="3">
    <source>
        <dbReference type="ARBA" id="ARBA00022989"/>
    </source>
</evidence>
<keyword evidence="4 5" id="KW-0472">Membrane</keyword>
<evidence type="ECO:0000256" key="4">
    <source>
        <dbReference type="ARBA" id="ARBA00023136"/>
    </source>
</evidence>
<comment type="subcellular location">
    <subcellularLocation>
        <location evidence="1">Membrane</location>
    </subcellularLocation>
</comment>
<dbReference type="KEGG" id="zal:AZF00_18330"/>
<feature type="transmembrane region" description="Helical" evidence="5">
    <location>
        <begin position="73"/>
        <end position="97"/>
    </location>
</feature>
<dbReference type="Pfam" id="PF01124">
    <property type="entry name" value="MAPEG"/>
    <property type="match status" value="1"/>
</dbReference>
<evidence type="ECO:0000256" key="5">
    <source>
        <dbReference type="SAM" id="Phobius"/>
    </source>
</evidence>
<keyword evidence="3 5" id="KW-1133">Transmembrane helix</keyword>
<evidence type="ECO:0008006" key="8">
    <source>
        <dbReference type="Google" id="ProtNLM"/>
    </source>
</evidence>